<evidence type="ECO:0000256" key="1">
    <source>
        <dbReference type="ARBA" id="ARBA00005043"/>
    </source>
</evidence>
<evidence type="ECO:0000256" key="2">
    <source>
        <dbReference type="ARBA" id="ARBA00008837"/>
    </source>
</evidence>
<dbReference type="Pfam" id="PF09807">
    <property type="entry name" value="ELP6"/>
    <property type="match status" value="1"/>
</dbReference>
<accession>A0A8H4R6R5</accession>
<sequence length="255" mass="27463">MALFSPLNLPHGILLLITDGLAAPADFVLHRCLATHLKENNKKSRTVILSVSENISRWKALASKSNLSLQQHLDSGSVDFIDVLAEVQPPAGKVDDAGSAPAFQAIFKRVQDILNKNHQEGNGSGPALVILDDITMLEWIGFPLLEVTRFARALGATCAKANATLLIRHHVVGGSNDDVDDLFRHLVQICTYHLEVRPLASGRSGTVSGEVALHPGFSAPCSNTVKMIPRSAALQYRLTDSGPDFFAKGTSENVL</sequence>
<proteinExistence type="inferred from homology"/>
<dbReference type="InterPro" id="IPR018627">
    <property type="entry name" value="ELP6"/>
</dbReference>
<evidence type="ECO:0008006" key="6">
    <source>
        <dbReference type="Google" id="ProtNLM"/>
    </source>
</evidence>
<protein>
    <recommendedName>
        <fullName evidence="6">Elongator complex protein 6</fullName>
    </recommendedName>
</protein>
<dbReference type="CDD" id="cd19495">
    <property type="entry name" value="Elp6"/>
    <property type="match status" value="1"/>
</dbReference>
<keyword evidence="5" id="KW-1185">Reference proteome</keyword>
<dbReference type="InterPro" id="IPR027417">
    <property type="entry name" value="P-loop_NTPase"/>
</dbReference>
<dbReference type="EMBL" id="JAACJL010000001">
    <property type="protein sequence ID" value="KAF4623196.1"/>
    <property type="molecule type" value="Genomic_DNA"/>
</dbReference>
<comment type="caution">
    <text evidence="4">The sequence shown here is derived from an EMBL/GenBank/DDBJ whole genome shotgun (WGS) entry which is preliminary data.</text>
</comment>
<dbReference type="UniPathway" id="UPA00988"/>
<dbReference type="PANTHER" id="PTHR16184">
    <property type="entry name" value="ELONGATOR COMPLEX PROTEIN 6"/>
    <property type="match status" value="1"/>
</dbReference>
<comment type="pathway">
    <text evidence="1">tRNA modification; 5-methoxycarbonylmethyl-2-thiouridine-tRNA biosynthesis.</text>
</comment>
<dbReference type="AlphaFoldDB" id="A0A8H4R6R5"/>
<gene>
    <name evidence="4" type="ORF">D9613_001333</name>
</gene>
<reference evidence="4 5" key="1">
    <citation type="submission" date="2019-12" db="EMBL/GenBank/DDBJ databases">
        <authorList>
            <person name="Floudas D."/>
            <person name="Bentzer J."/>
            <person name="Ahren D."/>
            <person name="Johansson T."/>
            <person name="Persson P."/>
            <person name="Tunlid A."/>
        </authorList>
    </citation>
    <scope>NUCLEOTIDE SEQUENCE [LARGE SCALE GENOMIC DNA]</scope>
    <source>
        <strain evidence="4 5">CBS 102.39</strain>
    </source>
</reference>
<evidence type="ECO:0000256" key="3">
    <source>
        <dbReference type="SAM" id="SignalP"/>
    </source>
</evidence>
<dbReference type="Proteomes" id="UP000521872">
    <property type="component" value="Unassembled WGS sequence"/>
</dbReference>
<dbReference type="PANTHER" id="PTHR16184:SF6">
    <property type="entry name" value="ELONGATOR COMPLEX PROTEIN 6"/>
    <property type="match status" value="1"/>
</dbReference>
<dbReference type="GO" id="GO:0002098">
    <property type="term" value="P:tRNA wobble uridine modification"/>
    <property type="evidence" value="ECO:0007669"/>
    <property type="project" value="InterPro"/>
</dbReference>
<name>A0A8H4R6R5_9AGAR</name>
<feature type="chain" id="PRO_5034552892" description="Elongator complex protein 6" evidence="3">
    <location>
        <begin position="23"/>
        <end position="255"/>
    </location>
</feature>
<dbReference type="GO" id="GO:0033588">
    <property type="term" value="C:elongator holoenzyme complex"/>
    <property type="evidence" value="ECO:0007669"/>
    <property type="project" value="InterPro"/>
</dbReference>
<keyword evidence="3" id="KW-0732">Signal</keyword>
<comment type="similarity">
    <text evidence="2">Belongs to the ELP6 family.</text>
</comment>
<organism evidence="4 5">
    <name type="scientific">Agrocybe pediades</name>
    <dbReference type="NCBI Taxonomy" id="84607"/>
    <lineage>
        <taxon>Eukaryota</taxon>
        <taxon>Fungi</taxon>
        <taxon>Dikarya</taxon>
        <taxon>Basidiomycota</taxon>
        <taxon>Agaricomycotina</taxon>
        <taxon>Agaricomycetes</taxon>
        <taxon>Agaricomycetidae</taxon>
        <taxon>Agaricales</taxon>
        <taxon>Agaricineae</taxon>
        <taxon>Strophariaceae</taxon>
        <taxon>Agrocybe</taxon>
    </lineage>
</organism>
<evidence type="ECO:0000313" key="4">
    <source>
        <dbReference type="EMBL" id="KAF4623196.1"/>
    </source>
</evidence>
<evidence type="ECO:0000313" key="5">
    <source>
        <dbReference type="Proteomes" id="UP000521872"/>
    </source>
</evidence>
<dbReference type="Gene3D" id="3.40.50.300">
    <property type="entry name" value="P-loop containing nucleotide triphosphate hydrolases"/>
    <property type="match status" value="1"/>
</dbReference>
<feature type="signal peptide" evidence="3">
    <location>
        <begin position="1"/>
        <end position="22"/>
    </location>
</feature>